<name>A0A1N6Q3U2_9GAMM</name>
<dbReference type="Proteomes" id="UP000186895">
    <property type="component" value="Unassembled WGS sequence"/>
</dbReference>
<feature type="transmembrane region" description="Helical" evidence="1">
    <location>
        <begin position="51"/>
        <end position="72"/>
    </location>
</feature>
<dbReference type="STRING" id="49186.SAMN05421647_102234"/>
<organism evidence="2 3">
    <name type="scientific">Marinobacterium stanieri</name>
    <dbReference type="NCBI Taxonomy" id="49186"/>
    <lineage>
        <taxon>Bacteria</taxon>
        <taxon>Pseudomonadati</taxon>
        <taxon>Pseudomonadota</taxon>
        <taxon>Gammaproteobacteria</taxon>
        <taxon>Oceanospirillales</taxon>
        <taxon>Oceanospirillaceae</taxon>
        <taxon>Marinobacterium</taxon>
    </lineage>
</organism>
<accession>A0A1N6Q3U2</accession>
<sequence length="74" mass="8413">MEQRLRHLEQDMATVKTTLGHMQENMNTNMATKADLFDLKAEMHSLLRQHIMWNVGSILAAAGLVFAIMRWAGS</sequence>
<keyword evidence="1" id="KW-1133">Transmembrane helix</keyword>
<keyword evidence="3" id="KW-1185">Reference proteome</keyword>
<dbReference type="EMBL" id="FTMN01000002">
    <property type="protein sequence ID" value="SIQ11232.1"/>
    <property type="molecule type" value="Genomic_DNA"/>
</dbReference>
<evidence type="ECO:0000313" key="3">
    <source>
        <dbReference type="Proteomes" id="UP000186895"/>
    </source>
</evidence>
<dbReference type="AlphaFoldDB" id="A0A1N6Q3U2"/>
<evidence type="ECO:0008006" key="4">
    <source>
        <dbReference type="Google" id="ProtNLM"/>
    </source>
</evidence>
<protein>
    <recommendedName>
        <fullName evidence="4">Haemolysin XhlA</fullName>
    </recommendedName>
</protein>
<keyword evidence="1" id="KW-0812">Transmembrane</keyword>
<evidence type="ECO:0000256" key="1">
    <source>
        <dbReference type="SAM" id="Phobius"/>
    </source>
</evidence>
<evidence type="ECO:0000313" key="2">
    <source>
        <dbReference type="EMBL" id="SIQ11232.1"/>
    </source>
</evidence>
<reference evidence="2 3" key="1">
    <citation type="submission" date="2017-01" db="EMBL/GenBank/DDBJ databases">
        <authorList>
            <person name="Mah S.A."/>
            <person name="Swanson W.J."/>
            <person name="Moy G.W."/>
            <person name="Vacquier V.D."/>
        </authorList>
    </citation>
    <scope>NUCLEOTIDE SEQUENCE [LARGE SCALE GENOMIC DNA]</scope>
    <source>
        <strain evidence="2 3">DSM 7027</strain>
    </source>
</reference>
<gene>
    <name evidence="2" type="ORF">SAMN05421647_102234</name>
</gene>
<proteinExistence type="predicted"/>
<keyword evidence="1" id="KW-0472">Membrane</keyword>